<dbReference type="GO" id="GO:0005509">
    <property type="term" value="F:calcium ion binding"/>
    <property type="evidence" value="ECO:0007669"/>
    <property type="project" value="TreeGrafter"/>
</dbReference>
<dbReference type="AlphaFoldDB" id="A0A0F7SIC3"/>
<evidence type="ECO:0000256" key="1">
    <source>
        <dbReference type="ARBA" id="ARBA00006765"/>
    </source>
</evidence>
<dbReference type="InterPro" id="IPR007736">
    <property type="entry name" value="Caleosin-related"/>
</dbReference>
<comment type="similarity">
    <text evidence="1">Belongs to the caleosin family.</text>
</comment>
<reference evidence="3" key="1">
    <citation type="submission" date="2014-08" db="EMBL/GenBank/DDBJ databases">
        <authorList>
            <person name="Sharma Rahul"/>
            <person name="Thines Marco"/>
        </authorList>
    </citation>
    <scope>NUCLEOTIDE SEQUENCE</scope>
</reference>
<accession>A0A0F7SIC3</accession>
<keyword evidence="2" id="KW-0472">Membrane</keyword>
<evidence type="ECO:0000313" key="3">
    <source>
        <dbReference type="EMBL" id="CDZ97069.1"/>
    </source>
</evidence>
<organism evidence="3">
    <name type="scientific">Phaffia rhodozyma</name>
    <name type="common">Yeast</name>
    <name type="synonym">Xanthophyllomyces dendrorhous</name>
    <dbReference type="NCBI Taxonomy" id="264483"/>
    <lineage>
        <taxon>Eukaryota</taxon>
        <taxon>Fungi</taxon>
        <taxon>Dikarya</taxon>
        <taxon>Basidiomycota</taxon>
        <taxon>Agaricomycotina</taxon>
        <taxon>Tremellomycetes</taxon>
        <taxon>Cystofilobasidiales</taxon>
        <taxon>Mrakiaceae</taxon>
        <taxon>Phaffia</taxon>
    </lineage>
</organism>
<name>A0A0F7SIC3_PHARH</name>
<protein>
    <submittedName>
        <fullName evidence="3">Caleosin</fullName>
    </submittedName>
</protein>
<dbReference type="PANTHER" id="PTHR31495">
    <property type="entry name" value="PEROXYGENASE 3-RELATED"/>
    <property type="match status" value="1"/>
</dbReference>
<dbReference type="GO" id="GO:0004497">
    <property type="term" value="F:monooxygenase activity"/>
    <property type="evidence" value="ECO:0007669"/>
    <property type="project" value="TreeGrafter"/>
</dbReference>
<keyword evidence="2" id="KW-1133">Transmembrane helix</keyword>
<evidence type="ECO:0000256" key="2">
    <source>
        <dbReference type="SAM" id="Phobius"/>
    </source>
</evidence>
<keyword evidence="2" id="KW-0812">Transmembrane</keyword>
<dbReference type="EMBL" id="LN483167">
    <property type="protein sequence ID" value="CDZ97069.1"/>
    <property type="molecule type" value="Genomic_DNA"/>
</dbReference>
<proteinExistence type="inferred from homology"/>
<sequence length="256" mass="29274">MNDPNGRSTPLAPGSQFDAVLPQHLAAHKAAEPADLADRLDRPYLPRANLAVSDETPDGTPGWREQHKDLSVLQQHCLFWDRDLDGVIWPLDTFRGFHQLGYHIIWCVMSVFLIHSSFSYFTNSSWIPDPFFRVYLPTIHRAKHGSDTGSYDTEGRFVPAKFAAIFSKYDEENKGGLTFSDGLRMIYGNRGIADPIGWIAAFFEWFATYLLWWPEDGLVTKEMMRTTYDGSAFFLIAEQRKKEGFYSAPDNLELKH</sequence>
<dbReference type="Pfam" id="PF05042">
    <property type="entry name" value="Caleosin"/>
    <property type="match status" value="1"/>
</dbReference>
<dbReference type="PANTHER" id="PTHR31495:SF0">
    <property type="entry name" value="BINDING PROTEIN CALEOSIN, PUTATIVE (AFU_ORTHOLOGUE AFUA_5G13750)-RELATED"/>
    <property type="match status" value="1"/>
</dbReference>
<feature type="transmembrane region" description="Helical" evidence="2">
    <location>
        <begin position="100"/>
        <end position="121"/>
    </location>
</feature>
<feature type="transmembrane region" description="Helical" evidence="2">
    <location>
        <begin position="195"/>
        <end position="213"/>
    </location>
</feature>